<feature type="chain" id="PRO_5009385968" description="Extracellular serine-rich protein" evidence="2">
    <location>
        <begin position="20"/>
        <end position="261"/>
    </location>
</feature>
<reference evidence="4" key="5">
    <citation type="submission" date="2015-06" db="UniProtKB">
        <authorList>
            <consortium name="EnsemblFungi"/>
        </authorList>
    </citation>
    <scope>IDENTIFICATION</scope>
    <source>
        <strain evidence="4">ATCC 64411</strain>
    </source>
</reference>
<dbReference type="EMBL" id="GL876977">
    <property type="protein sequence ID" value="KLU91589.1"/>
    <property type="molecule type" value="Genomic_DNA"/>
</dbReference>
<evidence type="ECO:0000256" key="1">
    <source>
        <dbReference type="SAM" id="MobiDB-lite"/>
    </source>
</evidence>
<evidence type="ECO:0008006" key="6">
    <source>
        <dbReference type="Google" id="ProtNLM"/>
    </source>
</evidence>
<dbReference type="STRING" id="644358.A0A0C4EBQ3"/>
<dbReference type="VEuPathDB" id="FungiDB:MAPG_10107"/>
<dbReference type="PANTHER" id="PTHR34883">
    <property type="entry name" value="SERINE-RICH PROTEIN, PUTATIVE-RELATED-RELATED"/>
    <property type="match status" value="1"/>
</dbReference>
<evidence type="ECO:0000313" key="5">
    <source>
        <dbReference type="Proteomes" id="UP000011715"/>
    </source>
</evidence>
<protein>
    <recommendedName>
        <fullName evidence="6">Extracellular serine-rich protein</fullName>
    </recommendedName>
</protein>
<keyword evidence="5" id="KW-1185">Reference proteome</keyword>
<keyword evidence="2" id="KW-0732">Signal</keyword>
<dbReference type="CDD" id="cd00920">
    <property type="entry name" value="Cupredoxin"/>
    <property type="match status" value="1"/>
</dbReference>
<proteinExistence type="predicted"/>
<evidence type="ECO:0000256" key="2">
    <source>
        <dbReference type="SAM" id="SignalP"/>
    </source>
</evidence>
<reference evidence="4" key="4">
    <citation type="journal article" date="2015" name="G3 (Bethesda)">
        <title>Genome sequences of three phytopathogenic species of the Magnaporthaceae family of fungi.</title>
        <authorList>
            <person name="Okagaki L.H."/>
            <person name="Nunes C.C."/>
            <person name="Sailsbery J."/>
            <person name="Clay B."/>
            <person name="Brown D."/>
            <person name="John T."/>
            <person name="Oh Y."/>
            <person name="Young N."/>
            <person name="Fitzgerald M."/>
            <person name="Haas B.J."/>
            <person name="Zeng Q."/>
            <person name="Young S."/>
            <person name="Adiconis X."/>
            <person name="Fan L."/>
            <person name="Levin J.Z."/>
            <person name="Mitchell T.K."/>
            <person name="Okubara P.A."/>
            <person name="Farman M.L."/>
            <person name="Kohn L.M."/>
            <person name="Birren B."/>
            <person name="Ma L.-J."/>
            <person name="Dean R.A."/>
        </authorList>
    </citation>
    <scope>NUCLEOTIDE SEQUENCE</scope>
    <source>
        <strain evidence="4">ATCC 64411 / 73-15</strain>
    </source>
</reference>
<evidence type="ECO:0000313" key="3">
    <source>
        <dbReference type="EMBL" id="KLU91589.1"/>
    </source>
</evidence>
<feature type="compositionally biased region" description="Gly residues" evidence="1">
    <location>
        <begin position="184"/>
        <end position="230"/>
    </location>
</feature>
<dbReference type="Gene3D" id="2.60.40.420">
    <property type="entry name" value="Cupredoxins - blue copper proteins"/>
    <property type="match status" value="1"/>
</dbReference>
<feature type="region of interest" description="Disordered" evidence="1">
    <location>
        <begin position="175"/>
        <end position="244"/>
    </location>
</feature>
<dbReference type="eggNOG" id="ENOG502S40X">
    <property type="taxonomic scope" value="Eukaryota"/>
</dbReference>
<name>A0A0C4EBQ3_MAGP6</name>
<dbReference type="OrthoDB" id="2331100at2759"/>
<dbReference type="InterPro" id="IPR052953">
    <property type="entry name" value="Ser-rich/MCO-related"/>
</dbReference>
<feature type="region of interest" description="Disordered" evidence="1">
    <location>
        <begin position="22"/>
        <end position="41"/>
    </location>
</feature>
<dbReference type="InterPro" id="IPR008972">
    <property type="entry name" value="Cupredoxin"/>
</dbReference>
<feature type="signal peptide" evidence="2">
    <location>
        <begin position="1"/>
        <end position="19"/>
    </location>
</feature>
<reference evidence="3" key="2">
    <citation type="submission" date="2010-05" db="EMBL/GenBank/DDBJ databases">
        <title>The Genome Sequence of Magnaporthe poae strain ATCC 64411.</title>
        <authorList>
            <consortium name="The Broad Institute Genome Sequencing Platform"/>
            <consortium name="Broad Institute Genome Sequencing Center for Infectious Disease"/>
            <person name="Ma L.-J."/>
            <person name="Dead R."/>
            <person name="Young S."/>
            <person name="Zeng Q."/>
            <person name="Koehrsen M."/>
            <person name="Alvarado L."/>
            <person name="Berlin A."/>
            <person name="Chapman S.B."/>
            <person name="Chen Z."/>
            <person name="Freedman E."/>
            <person name="Gellesch M."/>
            <person name="Goldberg J."/>
            <person name="Griggs A."/>
            <person name="Gujja S."/>
            <person name="Heilman E.R."/>
            <person name="Heiman D."/>
            <person name="Hepburn T."/>
            <person name="Howarth C."/>
            <person name="Jen D."/>
            <person name="Larson L."/>
            <person name="Mehta T."/>
            <person name="Neiman D."/>
            <person name="Pearson M."/>
            <person name="Roberts A."/>
            <person name="Saif S."/>
            <person name="Shea T."/>
            <person name="Shenoy N."/>
            <person name="Sisk P."/>
            <person name="Stolte C."/>
            <person name="Sykes S."/>
            <person name="Walk T."/>
            <person name="White J."/>
            <person name="Yandava C."/>
            <person name="Haas B."/>
            <person name="Nusbaum C."/>
            <person name="Birren B."/>
        </authorList>
    </citation>
    <scope>NUCLEOTIDE SEQUENCE</scope>
    <source>
        <strain evidence="3">ATCC 64411</strain>
    </source>
</reference>
<reference evidence="5" key="1">
    <citation type="submission" date="2010-05" db="EMBL/GenBank/DDBJ databases">
        <title>The genome sequence of Magnaporthe poae strain ATCC 64411.</title>
        <authorList>
            <person name="Ma L.-J."/>
            <person name="Dead R."/>
            <person name="Young S."/>
            <person name="Zeng Q."/>
            <person name="Koehrsen M."/>
            <person name="Alvarado L."/>
            <person name="Berlin A."/>
            <person name="Chapman S.B."/>
            <person name="Chen Z."/>
            <person name="Freedman E."/>
            <person name="Gellesch M."/>
            <person name="Goldberg J."/>
            <person name="Griggs A."/>
            <person name="Gujja S."/>
            <person name="Heilman E.R."/>
            <person name="Heiman D."/>
            <person name="Hepburn T."/>
            <person name="Howarth C."/>
            <person name="Jen D."/>
            <person name="Larson L."/>
            <person name="Mehta T."/>
            <person name="Neiman D."/>
            <person name="Pearson M."/>
            <person name="Roberts A."/>
            <person name="Saif S."/>
            <person name="Shea T."/>
            <person name="Shenoy N."/>
            <person name="Sisk P."/>
            <person name="Stolte C."/>
            <person name="Sykes S."/>
            <person name="Walk T."/>
            <person name="White J."/>
            <person name="Yandava C."/>
            <person name="Haas B."/>
            <person name="Nusbaum C."/>
            <person name="Birren B."/>
        </authorList>
    </citation>
    <scope>NUCLEOTIDE SEQUENCE [LARGE SCALE GENOMIC DNA]</scope>
    <source>
        <strain evidence="5">ATCC 64411 / 73-15</strain>
    </source>
</reference>
<dbReference type="EMBL" id="ADBL01002592">
    <property type="status" value="NOT_ANNOTATED_CDS"/>
    <property type="molecule type" value="Genomic_DNA"/>
</dbReference>
<reference evidence="3" key="3">
    <citation type="submission" date="2011-03" db="EMBL/GenBank/DDBJ databases">
        <title>Annotation of Magnaporthe poae ATCC 64411.</title>
        <authorList>
            <person name="Ma L.-J."/>
            <person name="Dead R."/>
            <person name="Young S.K."/>
            <person name="Zeng Q."/>
            <person name="Gargeya S."/>
            <person name="Fitzgerald M."/>
            <person name="Haas B."/>
            <person name="Abouelleil A."/>
            <person name="Alvarado L."/>
            <person name="Arachchi H.M."/>
            <person name="Berlin A."/>
            <person name="Brown A."/>
            <person name="Chapman S.B."/>
            <person name="Chen Z."/>
            <person name="Dunbar C."/>
            <person name="Freedman E."/>
            <person name="Gearin G."/>
            <person name="Gellesch M."/>
            <person name="Goldberg J."/>
            <person name="Griggs A."/>
            <person name="Gujja S."/>
            <person name="Heiman D."/>
            <person name="Howarth C."/>
            <person name="Larson L."/>
            <person name="Lui A."/>
            <person name="MacDonald P.J.P."/>
            <person name="Mehta T."/>
            <person name="Montmayeur A."/>
            <person name="Murphy C."/>
            <person name="Neiman D."/>
            <person name="Pearson M."/>
            <person name="Priest M."/>
            <person name="Roberts A."/>
            <person name="Saif S."/>
            <person name="Shea T."/>
            <person name="Shenoy N."/>
            <person name="Sisk P."/>
            <person name="Stolte C."/>
            <person name="Sykes S."/>
            <person name="Yandava C."/>
            <person name="Wortman J."/>
            <person name="Nusbaum C."/>
            <person name="Birren B."/>
        </authorList>
    </citation>
    <scope>NUCLEOTIDE SEQUENCE</scope>
    <source>
        <strain evidence="3">ATCC 64411</strain>
    </source>
</reference>
<feature type="compositionally biased region" description="Low complexity" evidence="1">
    <location>
        <begin position="231"/>
        <end position="244"/>
    </location>
</feature>
<gene>
    <name evidence="3" type="ORF">MAPG_10107</name>
</gene>
<sequence length="261" mass="25109">MQFSTLALAALSAIVGVEAQGGNGTRTGGGGAGGGAGGGRGSGQVRTVSVIVGKNGTTFQPNNIKAAVGDAVQFQFMGGNHTVTQSTFDNPCTPINDFVKNVTGVHSGYVPFAASAAMGQVPVYTIMINNTNPMWLYCAQAKHCQNGMVMVINENTGANSSRSLANYRKLASTVAQSTVPGQAPGTGNGGGATTPGSGTGGGNGGATPGSGTGGGSGGATPGGATPGGSTPGQTTGSPTAAGSSLSVPVSLLALAGSIFLL</sequence>
<dbReference type="Proteomes" id="UP000011715">
    <property type="component" value="Unassembled WGS sequence"/>
</dbReference>
<dbReference type="OMA" id="CQNGMVM"/>
<accession>A0A0C4EBQ3</accession>
<dbReference type="PANTHER" id="PTHR34883:SF17">
    <property type="entry name" value="CUPREDOXIN"/>
    <property type="match status" value="1"/>
</dbReference>
<dbReference type="AlphaFoldDB" id="A0A0C4EBQ3"/>
<dbReference type="SUPFAM" id="SSF49503">
    <property type="entry name" value="Cupredoxins"/>
    <property type="match status" value="1"/>
</dbReference>
<dbReference type="EnsemblFungi" id="MAPG_10107T0">
    <property type="protein sequence ID" value="MAPG_10107T0"/>
    <property type="gene ID" value="MAPG_10107"/>
</dbReference>
<evidence type="ECO:0000313" key="4">
    <source>
        <dbReference type="EnsemblFungi" id="MAPG_10107T0"/>
    </source>
</evidence>
<organism evidence="4 5">
    <name type="scientific">Magnaporthiopsis poae (strain ATCC 64411 / 73-15)</name>
    <name type="common">Kentucky bluegrass fungus</name>
    <name type="synonym">Magnaporthe poae</name>
    <dbReference type="NCBI Taxonomy" id="644358"/>
    <lineage>
        <taxon>Eukaryota</taxon>
        <taxon>Fungi</taxon>
        <taxon>Dikarya</taxon>
        <taxon>Ascomycota</taxon>
        <taxon>Pezizomycotina</taxon>
        <taxon>Sordariomycetes</taxon>
        <taxon>Sordariomycetidae</taxon>
        <taxon>Magnaporthales</taxon>
        <taxon>Magnaporthaceae</taxon>
        <taxon>Magnaporthiopsis</taxon>
    </lineage>
</organism>